<name>L2GUF8_VAVCU</name>
<dbReference type="RefSeq" id="XP_008074629.1">
    <property type="nucleotide sequence ID" value="XM_008076438.1"/>
</dbReference>
<protein>
    <submittedName>
        <fullName evidence="1">Uncharacterized protein</fullName>
    </submittedName>
</protein>
<gene>
    <name evidence="1" type="ORF">VCUG_01611</name>
</gene>
<dbReference type="VEuPathDB" id="MicrosporidiaDB:VCUG_01611"/>
<evidence type="ECO:0000313" key="2">
    <source>
        <dbReference type="Proteomes" id="UP000011081"/>
    </source>
</evidence>
<organism evidence="1 2">
    <name type="scientific">Vavraia culicis (isolate floridensis)</name>
    <name type="common">Microsporidian parasite</name>
    <dbReference type="NCBI Taxonomy" id="948595"/>
    <lineage>
        <taxon>Eukaryota</taxon>
        <taxon>Fungi</taxon>
        <taxon>Fungi incertae sedis</taxon>
        <taxon>Microsporidia</taxon>
        <taxon>Pleistophoridae</taxon>
        <taxon>Vavraia</taxon>
    </lineage>
</organism>
<reference evidence="2" key="1">
    <citation type="submission" date="2011-03" db="EMBL/GenBank/DDBJ databases">
        <title>The genome sequence of Vavraia culicis strain floridensis.</title>
        <authorList>
            <consortium name="The Broad Institute Genome Sequencing Platform"/>
            <person name="Cuomo C."/>
            <person name="Becnel J."/>
            <person name="Sanscrainte N."/>
            <person name="Young S.K."/>
            <person name="Zeng Q."/>
            <person name="Gargeya S."/>
            <person name="Fitzgerald M."/>
            <person name="Haas B."/>
            <person name="Abouelleil A."/>
            <person name="Alvarado L."/>
            <person name="Arachchi H.M."/>
            <person name="Berlin A."/>
            <person name="Chapman S.B."/>
            <person name="Gearin G."/>
            <person name="Goldberg J."/>
            <person name="Griggs A."/>
            <person name="Gujja S."/>
            <person name="Hansen M."/>
            <person name="Heiman D."/>
            <person name="Howarth C."/>
            <person name="Larimer J."/>
            <person name="Lui A."/>
            <person name="MacDonald P.J.P."/>
            <person name="McCowen C."/>
            <person name="Montmayeur A."/>
            <person name="Murphy C."/>
            <person name="Neiman D."/>
            <person name="Pearson M."/>
            <person name="Priest M."/>
            <person name="Roberts A."/>
            <person name="Saif S."/>
            <person name="Shea T."/>
            <person name="Sisk P."/>
            <person name="Stolte C."/>
            <person name="Sykes S."/>
            <person name="Wortman J."/>
            <person name="Nusbaum C."/>
            <person name="Birren B."/>
        </authorList>
    </citation>
    <scope>NUCLEOTIDE SEQUENCE [LARGE SCALE GENOMIC DNA]</scope>
    <source>
        <strain evidence="2">floridensis</strain>
    </source>
</reference>
<dbReference type="EMBL" id="GL877429">
    <property type="protein sequence ID" value="ELA46913.1"/>
    <property type="molecule type" value="Genomic_DNA"/>
</dbReference>
<evidence type="ECO:0000313" key="1">
    <source>
        <dbReference type="EMBL" id="ELA46913.1"/>
    </source>
</evidence>
<accession>L2GUF8</accession>
<keyword evidence="2" id="KW-1185">Reference proteome</keyword>
<proteinExistence type="predicted"/>
<dbReference type="AlphaFoldDB" id="L2GUF8"/>
<dbReference type="HOGENOM" id="CLU_2135419_0_0_1"/>
<dbReference type="Proteomes" id="UP000011081">
    <property type="component" value="Unassembled WGS sequence"/>
</dbReference>
<sequence length="113" mass="12705">MILLVVSSSTLCCDPVCDRITPRLGVNAVSLLFAQQIFDCRTGKVKSAVLRPHKNTAFNTNSFDFFFSEKSSRHIKGTWQHCLSIAPIFTHAHAPCTPRKRTLYGRSRCHPLT</sequence>
<dbReference type="GeneID" id="19879487"/>
<dbReference type="OrthoDB" id="2129491at2759"/>
<dbReference type="InParanoid" id="L2GUF8"/>